<dbReference type="GO" id="GO:0001522">
    <property type="term" value="P:pseudouridine synthesis"/>
    <property type="evidence" value="ECO:0007669"/>
    <property type="project" value="InterPro"/>
</dbReference>
<keyword evidence="4" id="KW-0690">Ribosome biogenesis</keyword>
<feature type="compositionally biased region" description="Low complexity" evidence="10">
    <location>
        <begin position="545"/>
        <end position="557"/>
    </location>
</feature>
<feature type="compositionally biased region" description="Low complexity" evidence="10">
    <location>
        <begin position="142"/>
        <end position="158"/>
    </location>
</feature>
<dbReference type="InterPro" id="IPR038664">
    <property type="entry name" value="Gar1/Naf1_Cbf5-bd_sf"/>
</dbReference>
<protein>
    <recommendedName>
        <fullName evidence="3">H/ACA ribonucleoprotein complex non-core subunit NAF1</fullName>
    </recommendedName>
    <alternativeName>
        <fullName evidence="9">Nuclear assembly factor 1</fullName>
    </alternativeName>
</protein>
<dbReference type="Pfam" id="PF04410">
    <property type="entry name" value="Gar1"/>
    <property type="match status" value="1"/>
</dbReference>
<keyword evidence="8" id="KW-0539">Nucleus</keyword>
<dbReference type="AlphaFoldDB" id="A0A9P5D879"/>
<feature type="compositionally biased region" description="Low complexity" evidence="10">
    <location>
        <begin position="578"/>
        <end position="588"/>
    </location>
</feature>
<dbReference type="OrthoDB" id="21550at2759"/>
<feature type="region of interest" description="Disordered" evidence="10">
    <location>
        <begin position="1"/>
        <end position="166"/>
    </location>
</feature>
<evidence type="ECO:0000256" key="10">
    <source>
        <dbReference type="SAM" id="MobiDB-lite"/>
    </source>
</evidence>
<keyword evidence="6" id="KW-0597">Phosphoprotein</keyword>
<dbReference type="InterPro" id="IPR009000">
    <property type="entry name" value="Transl_B-barrel_sf"/>
</dbReference>
<dbReference type="SUPFAM" id="SSF50447">
    <property type="entry name" value="Translation proteins"/>
    <property type="match status" value="1"/>
</dbReference>
<accession>A0A9P5D879</accession>
<feature type="region of interest" description="Disordered" evidence="10">
    <location>
        <begin position="575"/>
        <end position="597"/>
    </location>
</feature>
<comment type="caution">
    <text evidence="11">The sequence shown here is derived from an EMBL/GenBank/DDBJ whole genome shotgun (WGS) entry which is preliminary data.</text>
</comment>
<dbReference type="GO" id="GO:0003723">
    <property type="term" value="F:RNA binding"/>
    <property type="evidence" value="ECO:0007669"/>
    <property type="project" value="UniProtKB-KW"/>
</dbReference>
<organism evidence="11 12">
    <name type="scientific">Geosmithia morbida</name>
    <dbReference type="NCBI Taxonomy" id="1094350"/>
    <lineage>
        <taxon>Eukaryota</taxon>
        <taxon>Fungi</taxon>
        <taxon>Dikarya</taxon>
        <taxon>Ascomycota</taxon>
        <taxon>Pezizomycotina</taxon>
        <taxon>Sordariomycetes</taxon>
        <taxon>Hypocreomycetidae</taxon>
        <taxon>Hypocreales</taxon>
        <taxon>Bionectriaceae</taxon>
        <taxon>Geosmithia</taxon>
    </lineage>
</organism>
<keyword evidence="11" id="KW-0687">Ribonucleoprotein</keyword>
<dbReference type="InterPro" id="IPR040309">
    <property type="entry name" value="Naf1"/>
</dbReference>
<dbReference type="GeneID" id="55966481"/>
<comment type="similarity">
    <text evidence="2">Belongs to the NAF1 family.</text>
</comment>
<dbReference type="PANTHER" id="PTHR31633">
    <property type="entry name" value="H/ACA RIBONUCLEOPROTEIN COMPLEX NON-CORE SUBUNIT NAF1"/>
    <property type="match status" value="1"/>
</dbReference>
<dbReference type="Proteomes" id="UP000749293">
    <property type="component" value="Unassembled WGS sequence"/>
</dbReference>
<sequence length="597" mass="62802">MSGFQIPGLGNAKPGEKLPPLPADHTVTAATVTTSANHSEDVQVKDAPAAADQSKPQEAKPETTTAHDQQQQDPDADSMAVDQPASPPSLTDALEAALGGIPGEDAEVALAQAQSQLLQAQPQVQQEGGEGAEDDHPEWEVDSSPYVSSSESSESSDSSSDEDSDAEGYELLGVQETARMLMEAEGGSDDEGDRGGRPEAGAAHLRTKNEQPDEPIPRPDVTITPEMKVEELGVIEHIVEDMVLIKAFTPGEYQVLDSGSVLCNADRVVIGAVAETIGKVVQPMYTVRFSSADEVVQLGLEVGSKISYPVDHANFVFTEPLKNLKGSDASNLHDEEVGDDEMEFSDDEKEAEYKRAAKEKRKKKAAAARGGAAATTAGNASQKGPHPLRREMSPSGELNYDDDGPYRPLTRPPGFGDGPVSQETYDPHPRGHRGGRGGRGDSRGGRGGRRGRGGGNSNGINRGGRQDGYSLPPAGAPPPPPSSSSSSQYQPHQQHPPQQNTPAVPPPPPGWQPGGAPAMPNFGINVPGWPQQGAVAPPPPPPGWPGSVQGQVQAQGQAQGQNVFVNPALLAALMSHMQQQQQHQGQQPQWPPGGQGQ</sequence>
<feature type="compositionally biased region" description="Acidic residues" evidence="10">
    <location>
        <begin position="336"/>
        <end position="350"/>
    </location>
</feature>
<dbReference type="Gene3D" id="2.40.10.230">
    <property type="entry name" value="Probable tRNA pseudouridine synthase domain"/>
    <property type="match status" value="1"/>
</dbReference>
<dbReference type="EMBL" id="JAANYQ010000001">
    <property type="protein sequence ID" value="KAF4126515.1"/>
    <property type="molecule type" value="Genomic_DNA"/>
</dbReference>
<evidence type="ECO:0000313" key="12">
    <source>
        <dbReference type="Proteomes" id="UP000749293"/>
    </source>
</evidence>
<feature type="region of interest" description="Disordered" evidence="10">
    <location>
        <begin position="326"/>
        <end position="557"/>
    </location>
</feature>
<evidence type="ECO:0000256" key="8">
    <source>
        <dbReference type="ARBA" id="ARBA00023242"/>
    </source>
</evidence>
<evidence type="ECO:0000256" key="6">
    <source>
        <dbReference type="ARBA" id="ARBA00022553"/>
    </source>
</evidence>
<dbReference type="GO" id="GO:0006364">
    <property type="term" value="P:rRNA processing"/>
    <property type="evidence" value="ECO:0007669"/>
    <property type="project" value="UniProtKB-KW"/>
</dbReference>
<feature type="compositionally biased region" description="Basic residues" evidence="10">
    <location>
        <begin position="357"/>
        <end position="366"/>
    </location>
</feature>
<evidence type="ECO:0000256" key="3">
    <source>
        <dbReference type="ARBA" id="ARBA00021438"/>
    </source>
</evidence>
<evidence type="ECO:0000256" key="9">
    <source>
        <dbReference type="ARBA" id="ARBA00076743"/>
    </source>
</evidence>
<evidence type="ECO:0000256" key="4">
    <source>
        <dbReference type="ARBA" id="ARBA00022517"/>
    </source>
</evidence>
<evidence type="ECO:0000256" key="7">
    <source>
        <dbReference type="ARBA" id="ARBA00022884"/>
    </source>
</evidence>
<dbReference type="FunFam" id="2.40.10.230:FF:000002">
    <property type="entry name" value="H/ACA ribonucleoprotein complex non-core subunit NAF1"/>
    <property type="match status" value="1"/>
</dbReference>
<keyword evidence="5" id="KW-0698">rRNA processing</keyword>
<evidence type="ECO:0000256" key="1">
    <source>
        <dbReference type="ARBA" id="ARBA00004123"/>
    </source>
</evidence>
<feature type="compositionally biased region" description="Acidic residues" evidence="10">
    <location>
        <begin position="130"/>
        <end position="141"/>
    </location>
</feature>
<feature type="region of interest" description="Disordered" evidence="10">
    <location>
        <begin position="185"/>
        <end position="221"/>
    </location>
</feature>
<dbReference type="RefSeq" id="XP_035325167.1">
    <property type="nucleotide sequence ID" value="XM_035462237.1"/>
</dbReference>
<evidence type="ECO:0000256" key="2">
    <source>
        <dbReference type="ARBA" id="ARBA00009801"/>
    </source>
</evidence>
<comment type="subcellular location">
    <subcellularLocation>
        <location evidence="1">Nucleus</location>
    </subcellularLocation>
</comment>
<keyword evidence="7" id="KW-0694">RNA-binding</keyword>
<feature type="compositionally biased region" description="Low complexity" evidence="10">
    <location>
        <begin position="108"/>
        <end position="127"/>
    </location>
</feature>
<feature type="compositionally biased region" description="Basic and acidic residues" evidence="10">
    <location>
        <begin position="207"/>
        <end position="217"/>
    </location>
</feature>
<proteinExistence type="inferred from homology"/>
<reference evidence="11" key="1">
    <citation type="submission" date="2020-03" db="EMBL/GenBank/DDBJ databases">
        <title>Site-based positive gene gene selection in Geosmithia morbida across the United States reveals a broad range of putative effectors and factors for local host and environmental adapation.</title>
        <authorList>
            <person name="Onufrak A."/>
            <person name="Murdoch R.W."/>
            <person name="Gazis R."/>
            <person name="Huff M."/>
            <person name="Staton M."/>
            <person name="Klingeman W."/>
            <person name="Hadziabdic D."/>
        </authorList>
    </citation>
    <scope>NUCLEOTIDE SEQUENCE</scope>
    <source>
        <strain evidence="11">1262</strain>
    </source>
</reference>
<dbReference type="GO" id="GO:0005634">
    <property type="term" value="C:nucleus"/>
    <property type="evidence" value="ECO:0007669"/>
    <property type="project" value="UniProtKB-SubCell"/>
</dbReference>
<feature type="compositionally biased region" description="Low complexity" evidence="10">
    <location>
        <begin position="483"/>
        <end position="502"/>
    </location>
</feature>
<dbReference type="GO" id="GO:0000493">
    <property type="term" value="P:box H/ACA snoRNP assembly"/>
    <property type="evidence" value="ECO:0007669"/>
    <property type="project" value="InterPro"/>
</dbReference>
<name>A0A9P5D879_9HYPO</name>
<dbReference type="GO" id="GO:0005732">
    <property type="term" value="C:sno(s)RNA-containing ribonucleoprotein complex"/>
    <property type="evidence" value="ECO:0007669"/>
    <property type="project" value="InterPro"/>
</dbReference>
<dbReference type="PANTHER" id="PTHR31633:SF1">
    <property type="entry name" value="H_ACA RIBONUCLEOPROTEIN COMPLEX NON-CORE SUBUNIT NAF1"/>
    <property type="match status" value="1"/>
</dbReference>
<keyword evidence="12" id="KW-1185">Reference proteome</keyword>
<evidence type="ECO:0000256" key="5">
    <source>
        <dbReference type="ARBA" id="ARBA00022552"/>
    </source>
</evidence>
<feature type="compositionally biased region" description="Low complexity" evidence="10">
    <location>
        <begin position="367"/>
        <end position="378"/>
    </location>
</feature>
<dbReference type="InterPro" id="IPR007504">
    <property type="entry name" value="H/ACA_rnp_Gar1/Naf1"/>
</dbReference>
<evidence type="ECO:0000313" key="11">
    <source>
        <dbReference type="EMBL" id="KAF4126515.1"/>
    </source>
</evidence>
<gene>
    <name evidence="11" type="ORF">GMORB2_0251</name>
</gene>